<sequence>MRRPVLPGDISSAARALLHVPEAKRARLCACLFAGAARACAHMEQGMGLHPRWGDGTLSAAARLFPLADEPPLDDAEYLACTIRVLRAVHGRIG</sequence>
<proteinExistence type="predicted"/>
<gene>
    <name evidence="2" type="ORF">PXK24_03925</name>
</gene>
<dbReference type="Pfam" id="PF24891">
    <property type="entry name" value="DUF7742"/>
    <property type="match status" value="1"/>
</dbReference>
<protein>
    <recommendedName>
        <fullName evidence="1">DUF7742 domain-containing protein</fullName>
    </recommendedName>
</protein>
<dbReference type="InterPro" id="IPR056644">
    <property type="entry name" value="DUF7742"/>
</dbReference>
<feature type="domain" description="DUF7742" evidence="1">
    <location>
        <begin position="3"/>
        <end position="89"/>
    </location>
</feature>
<comment type="caution">
    <text evidence="2">The sequence shown here is derived from an EMBL/GenBank/DDBJ whole genome shotgun (WGS) entry which is preliminary data.</text>
</comment>
<dbReference type="AlphaFoldDB" id="A0ABD4X630"/>
<organism evidence="2 3">
    <name type="scientific">Phaeobacter gallaeciensis</name>
    <dbReference type="NCBI Taxonomy" id="60890"/>
    <lineage>
        <taxon>Bacteria</taxon>
        <taxon>Pseudomonadati</taxon>
        <taxon>Pseudomonadota</taxon>
        <taxon>Alphaproteobacteria</taxon>
        <taxon>Rhodobacterales</taxon>
        <taxon>Roseobacteraceae</taxon>
        <taxon>Phaeobacter</taxon>
    </lineage>
</organism>
<dbReference type="EMBL" id="JARCJK010000001">
    <property type="protein sequence ID" value="MDE4164826.1"/>
    <property type="molecule type" value="Genomic_DNA"/>
</dbReference>
<dbReference type="Proteomes" id="UP001218364">
    <property type="component" value="Unassembled WGS sequence"/>
</dbReference>
<reference evidence="2 3" key="1">
    <citation type="submission" date="2023-02" db="EMBL/GenBank/DDBJ databases">
        <title>Population genomics of bacteria associated with diatom.</title>
        <authorList>
            <person name="Xie J."/>
            <person name="Wang H."/>
        </authorList>
    </citation>
    <scope>NUCLEOTIDE SEQUENCE [LARGE SCALE GENOMIC DNA]</scope>
    <source>
        <strain evidence="2 3">PT47_8</strain>
    </source>
</reference>
<accession>A0ABD4X630</accession>
<evidence type="ECO:0000259" key="1">
    <source>
        <dbReference type="Pfam" id="PF24891"/>
    </source>
</evidence>
<name>A0ABD4X630_9RHOB</name>
<dbReference type="RefSeq" id="WP_065270401.1">
    <property type="nucleotide sequence ID" value="NZ_CP015124.1"/>
</dbReference>
<evidence type="ECO:0000313" key="3">
    <source>
        <dbReference type="Proteomes" id="UP001218364"/>
    </source>
</evidence>
<evidence type="ECO:0000313" key="2">
    <source>
        <dbReference type="EMBL" id="MDE4164826.1"/>
    </source>
</evidence>